<keyword evidence="2" id="KW-1185">Reference proteome</keyword>
<organism evidence="1 2">
    <name type="scientific">Lentithecium fluviatile CBS 122367</name>
    <dbReference type="NCBI Taxonomy" id="1168545"/>
    <lineage>
        <taxon>Eukaryota</taxon>
        <taxon>Fungi</taxon>
        <taxon>Dikarya</taxon>
        <taxon>Ascomycota</taxon>
        <taxon>Pezizomycotina</taxon>
        <taxon>Dothideomycetes</taxon>
        <taxon>Pleosporomycetidae</taxon>
        <taxon>Pleosporales</taxon>
        <taxon>Massarineae</taxon>
        <taxon>Lentitheciaceae</taxon>
        <taxon>Lentithecium</taxon>
    </lineage>
</organism>
<name>A0A6G1J163_9PLEO</name>
<protein>
    <submittedName>
        <fullName evidence="1">Uncharacterized protein</fullName>
    </submittedName>
</protein>
<proteinExistence type="predicted"/>
<dbReference type="Proteomes" id="UP000799291">
    <property type="component" value="Unassembled WGS sequence"/>
</dbReference>
<dbReference type="OrthoDB" id="2906425at2759"/>
<sequence>MNERLIVPEKLGQTERFGDCIPVNKVDARTVVKTGDCVRLAEAEAVKLIDTVTSHARIVMEFIGSVNGDTCEDLLFTDEIGAYGPYEDETAFNQGIVTAVKGTLTVYFMCGPGPWPSPYIWPGWAGSGPWAI</sequence>
<accession>A0A6G1J163</accession>
<dbReference type="EMBL" id="MU005582">
    <property type="protein sequence ID" value="KAF2684256.1"/>
    <property type="molecule type" value="Genomic_DNA"/>
</dbReference>
<reference evidence="1" key="1">
    <citation type="journal article" date="2020" name="Stud. Mycol.">
        <title>101 Dothideomycetes genomes: a test case for predicting lifestyles and emergence of pathogens.</title>
        <authorList>
            <person name="Haridas S."/>
            <person name="Albert R."/>
            <person name="Binder M."/>
            <person name="Bloem J."/>
            <person name="Labutti K."/>
            <person name="Salamov A."/>
            <person name="Andreopoulos B."/>
            <person name="Baker S."/>
            <person name="Barry K."/>
            <person name="Bills G."/>
            <person name="Bluhm B."/>
            <person name="Cannon C."/>
            <person name="Castanera R."/>
            <person name="Culley D."/>
            <person name="Daum C."/>
            <person name="Ezra D."/>
            <person name="Gonzalez J."/>
            <person name="Henrissat B."/>
            <person name="Kuo A."/>
            <person name="Liang C."/>
            <person name="Lipzen A."/>
            <person name="Lutzoni F."/>
            <person name="Magnuson J."/>
            <person name="Mondo S."/>
            <person name="Nolan M."/>
            <person name="Ohm R."/>
            <person name="Pangilinan J."/>
            <person name="Park H.-J."/>
            <person name="Ramirez L."/>
            <person name="Alfaro M."/>
            <person name="Sun H."/>
            <person name="Tritt A."/>
            <person name="Yoshinaga Y."/>
            <person name="Zwiers L.-H."/>
            <person name="Turgeon B."/>
            <person name="Goodwin S."/>
            <person name="Spatafora J."/>
            <person name="Crous P."/>
            <person name="Grigoriev I."/>
        </authorList>
    </citation>
    <scope>NUCLEOTIDE SEQUENCE</scope>
    <source>
        <strain evidence="1">CBS 122367</strain>
    </source>
</reference>
<evidence type="ECO:0000313" key="1">
    <source>
        <dbReference type="EMBL" id="KAF2684256.1"/>
    </source>
</evidence>
<gene>
    <name evidence="1" type="ORF">K458DRAFT_389462</name>
</gene>
<evidence type="ECO:0000313" key="2">
    <source>
        <dbReference type="Proteomes" id="UP000799291"/>
    </source>
</evidence>
<dbReference type="AlphaFoldDB" id="A0A6G1J163"/>